<keyword evidence="2" id="KW-0808">Transferase</keyword>
<reference evidence="5 6" key="1">
    <citation type="submission" date="2019-09" db="EMBL/GenBank/DDBJ databases">
        <authorList>
            <person name="Cremers G."/>
        </authorList>
    </citation>
    <scope>NUCLEOTIDE SEQUENCE [LARGE SCALE GENOMIC DNA]</scope>
    <source>
        <strain evidence="5">4A</strain>
    </source>
</reference>
<sequence>MTTRLRTLLRRILWHYIPWLRPLYLFAQYRIIRPARIRIARCIAAIAKTPVDEKPPRGVIEDVRVSFAEQPDMGALLLTKNFDWVTGDPTVFGLGSRDELWLKKARPIDVFSLQGARVCSFWGVIISNDNRLVAEATPKLAPTHSEHSLFMRARLPRVTRCIDRAAVVFTDYINARNYAHWLFEITYRLTLLKSLSDWPALDAIIVNVIDLPFQEELFELAEVPKAKIVQLSPDLNLKINTLYICSHESLGVQPIPKWVAHSVRSLVLGQSDSGKERLNTKTKRIYISRGGRARRALVNETEVMELLSKRGFEVIYPEKWTVKEQARIFQDADCVAAAHGAGLANVVFCRRGARVLEFRAPFLPQYAMYGYLAAQCEVKYHWLDCKVWKPERIRNTIDPELWVDTKELEGKLQELFADRDTSLM</sequence>
<dbReference type="Pfam" id="PF04577">
    <property type="entry name" value="Glyco_transf_61"/>
    <property type="match status" value="1"/>
</dbReference>
<dbReference type="InterPro" id="IPR049625">
    <property type="entry name" value="Glyco_transf_61_cat"/>
</dbReference>
<keyword evidence="3" id="KW-0325">Glycoprotein</keyword>
<accession>A0A5E6MBF2</accession>
<dbReference type="Proteomes" id="UP000334923">
    <property type="component" value="Unassembled WGS sequence"/>
</dbReference>
<evidence type="ECO:0000256" key="3">
    <source>
        <dbReference type="ARBA" id="ARBA00023180"/>
    </source>
</evidence>
<feature type="domain" description="Glycosyltransferase 61 catalytic" evidence="4">
    <location>
        <begin position="178"/>
        <end position="356"/>
    </location>
</feature>
<name>A0A5E6MBF2_9BACT</name>
<evidence type="ECO:0000259" key="4">
    <source>
        <dbReference type="Pfam" id="PF04577"/>
    </source>
</evidence>
<proteinExistence type="predicted"/>
<dbReference type="PANTHER" id="PTHR20961">
    <property type="entry name" value="GLYCOSYLTRANSFERASE"/>
    <property type="match status" value="1"/>
</dbReference>
<protein>
    <recommendedName>
        <fullName evidence="4">Glycosyltransferase 61 catalytic domain-containing protein</fullName>
    </recommendedName>
</protein>
<keyword evidence="6" id="KW-1185">Reference proteome</keyword>
<evidence type="ECO:0000313" key="6">
    <source>
        <dbReference type="Proteomes" id="UP000334923"/>
    </source>
</evidence>
<keyword evidence="1" id="KW-0328">Glycosyltransferase</keyword>
<evidence type="ECO:0000256" key="1">
    <source>
        <dbReference type="ARBA" id="ARBA00022676"/>
    </source>
</evidence>
<dbReference type="OrthoDB" id="182122at2"/>
<dbReference type="EMBL" id="CABFVA020000066">
    <property type="protein sequence ID" value="VVM06509.1"/>
    <property type="molecule type" value="Genomic_DNA"/>
</dbReference>
<dbReference type="PANTHER" id="PTHR20961:SF124">
    <property type="entry name" value="GLYCOSYLTRANSFERASE"/>
    <property type="match status" value="1"/>
</dbReference>
<evidence type="ECO:0000313" key="5">
    <source>
        <dbReference type="EMBL" id="VVM06509.1"/>
    </source>
</evidence>
<dbReference type="InterPro" id="IPR007657">
    <property type="entry name" value="Glycosyltransferase_61"/>
</dbReference>
<organism evidence="5 6">
    <name type="scientific">Methylacidimicrobium tartarophylax</name>
    <dbReference type="NCBI Taxonomy" id="1041768"/>
    <lineage>
        <taxon>Bacteria</taxon>
        <taxon>Pseudomonadati</taxon>
        <taxon>Verrucomicrobiota</taxon>
        <taxon>Methylacidimicrobium</taxon>
    </lineage>
</organism>
<dbReference type="GO" id="GO:0016757">
    <property type="term" value="F:glycosyltransferase activity"/>
    <property type="evidence" value="ECO:0007669"/>
    <property type="project" value="UniProtKB-KW"/>
</dbReference>
<dbReference type="AlphaFoldDB" id="A0A5E6MBF2"/>
<gene>
    <name evidence="5" type="ORF">MAMT_01250</name>
</gene>
<evidence type="ECO:0000256" key="2">
    <source>
        <dbReference type="ARBA" id="ARBA00022679"/>
    </source>
</evidence>